<protein>
    <submittedName>
        <fullName evidence="2">Reverse transcriptase domain-containing protein</fullName>
    </submittedName>
</protein>
<keyword evidence="2" id="KW-0808">Transferase</keyword>
<dbReference type="GO" id="GO:0003964">
    <property type="term" value="F:RNA-directed DNA polymerase activity"/>
    <property type="evidence" value="ECO:0007669"/>
    <property type="project" value="UniProtKB-KW"/>
</dbReference>
<organism evidence="2 3">
    <name type="scientific">Tanacetum coccineum</name>
    <dbReference type="NCBI Taxonomy" id="301880"/>
    <lineage>
        <taxon>Eukaryota</taxon>
        <taxon>Viridiplantae</taxon>
        <taxon>Streptophyta</taxon>
        <taxon>Embryophyta</taxon>
        <taxon>Tracheophyta</taxon>
        <taxon>Spermatophyta</taxon>
        <taxon>Magnoliopsida</taxon>
        <taxon>eudicotyledons</taxon>
        <taxon>Gunneridae</taxon>
        <taxon>Pentapetalae</taxon>
        <taxon>asterids</taxon>
        <taxon>campanulids</taxon>
        <taxon>Asterales</taxon>
        <taxon>Asteraceae</taxon>
        <taxon>Asteroideae</taxon>
        <taxon>Anthemideae</taxon>
        <taxon>Anthemidinae</taxon>
        <taxon>Tanacetum</taxon>
    </lineage>
</organism>
<dbReference type="Proteomes" id="UP001151760">
    <property type="component" value="Unassembled WGS sequence"/>
</dbReference>
<evidence type="ECO:0000313" key="2">
    <source>
        <dbReference type="EMBL" id="GJT76400.1"/>
    </source>
</evidence>
<accession>A0ABQ5GL59</accession>
<gene>
    <name evidence="2" type="ORF">Tco_1043125</name>
</gene>
<dbReference type="Gene3D" id="3.30.420.10">
    <property type="entry name" value="Ribonuclease H-like superfamily/Ribonuclease H"/>
    <property type="match status" value="1"/>
</dbReference>
<reference evidence="2" key="1">
    <citation type="journal article" date="2022" name="Int. J. Mol. Sci.">
        <title>Draft Genome of Tanacetum Coccineum: Genomic Comparison of Closely Related Tanacetum-Family Plants.</title>
        <authorList>
            <person name="Yamashiro T."/>
            <person name="Shiraishi A."/>
            <person name="Nakayama K."/>
            <person name="Satake H."/>
        </authorList>
    </citation>
    <scope>NUCLEOTIDE SEQUENCE</scope>
</reference>
<evidence type="ECO:0000313" key="3">
    <source>
        <dbReference type="Proteomes" id="UP001151760"/>
    </source>
</evidence>
<dbReference type="InterPro" id="IPR036397">
    <property type="entry name" value="RNaseH_sf"/>
</dbReference>
<keyword evidence="2" id="KW-0548">Nucleotidyltransferase</keyword>
<comment type="caution">
    <text evidence="2">The sequence shown here is derived from an EMBL/GenBank/DDBJ whole genome shotgun (WGS) entry which is preliminary data.</text>
</comment>
<keyword evidence="3" id="KW-1185">Reference proteome</keyword>
<dbReference type="EMBL" id="BQNB010018621">
    <property type="protein sequence ID" value="GJT76400.1"/>
    <property type="molecule type" value="Genomic_DNA"/>
</dbReference>
<dbReference type="Pfam" id="PF13456">
    <property type="entry name" value="RVT_3"/>
    <property type="match status" value="1"/>
</dbReference>
<evidence type="ECO:0000259" key="1">
    <source>
        <dbReference type="Pfam" id="PF13456"/>
    </source>
</evidence>
<dbReference type="PANTHER" id="PTHR48475">
    <property type="entry name" value="RIBONUCLEASE H"/>
    <property type="match status" value="1"/>
</dbReference>
<feature type="domain" description="RNase H type-1" evidence="1">
    <location>
        <begin position="379"/>
        <end position="428"/>
    </location>
</feature>
<keyword evidence="2" id="KW-0695">RNA-directed DNA polymerase</keyword>
<sequence>MQQLQSISKRVLTAEIDFSHEPSSVPLVDSTKRYFCTKQVTVIGIILIKPTQQRNWSTEQRTGGADTPIVRLVWAGHIKFQPTVIGGRFADCYSSIFRPGLLLKSVNPKESFAIATFKPIQKSLIQGPPRVFNAKGNLCDHEVGSALSKIQVESVESEQLVCGKDSVICVVRKAVVSKKFDSSLQREVGLSCARAGEKDSTNKSKKTQTVGITIEEFPGCSYKGYHKYKWPRRQKRGGESTFLRMERRLIRVIIGLQDSHIFFEALKSVCSTDKEIYDVTADAEKASITRGATQLSKIGEAHISPRICCKKTPKDDKIKTNKVESKKEGPKLENIWKLYTDGASSYDGSGAGLMLISLEGKEYTYALRLNLRPRITKQINQVKGLFEAMQPAIKQYLERMKEVLMGFDTYSIEHIQRNQNKKVDKLNKLALMTFEHLTKEVLVEVLANRSINDKEMSTIAAEIEENWMTPIYEYLISSILLEDPKEARKVRIKAP</sequence>
<proteinExistence type="predicted"/>
<dbReference type="InterPro" id="IPR002156">
    <property type="entry name" value="RNaseH_domain"/>
</dbReference>
<reference evidence="2" key="2">
    <citation type="submission" date="2022-01" db="EMBL/GenBank/DDBJ databases">
        <authorList>
            <person name="Yamashiro T."/>
            <person name="Shiraishi A."/>
            <person name="Satake H."/>
            <person name="Nakayama K."/>
        </authorList>
    </citation>
    <scope>NUCLEOTIDE SEQUENCE</scope>
</reference>
<name>A0ABQ5GL59_9ASTR</name>
<dbReference type="PANTHER" id="PTHR48475:SF2">
    <property type="entry name" value="RIBONUCLEASE H"/>
    <property type="match status" value="1"/>
</dbReference>